<feature type="domain" description="Metallo-beta-lactamase" evidence="5">
    <location>
        <begin position="55"/>
        <end position="144"/>
    </location>
</feature>
<dbReference type="Gene3D" id="3.60.15.10">
    <property type="entry name" value="Ribonuclease Z/Hydroxyacylglutathione hydrolase-like"/>
    <property type="match status" value="1"/>
</dbReference>
<comment type="similarity">
    <text evidence="1">Belongs to the metallo-beta-lactamase superfamily.</text>
</comment>
<dbReference type="InterPro" id="IPR036866">
    <property type="entry name" value="RibonucZ/Hydroxyglut_hydro"/>
</dbReference>
<organism evidence="6">
    <name type="scientific">marine metagenome</name>
    <dbReference type="NCBI Taxonomy" id="408172"/>
    <lineage>
        <taxon>unclassified sequences</taxon>
        <taxon>metagenomes</taxon>
        <taxon>ecological metagenomes</taxon>
    </lineage>
</organism>
<evidence type="ECO:0000256" key="2">
    <source>
        <dbReference type="ARBA" id="ARBA00022723"/>
    </source>
</evidence>
<dbReference type="EMBL" id="UINC01042945">
    <property type="protein sequence ID" value="SVB46265.1"/>
    <property type="molecule type" value="Genomic_DNA"/>
</dbReference>
<keyword evidence="3" id="KW-0378">Hydrolase</keyword>
<name>A0A382E743_9ZZZZ</name>
<feature type="non-terminal residue" evidence="6">
    <location>
        <position position="159"/>
    </location>
</feature>
<dbReference type="AlphaFoldDB" id="A0A382E743"/>
<dbReference type="InterPro" id="IPR001279">
    <property type="entry name" value="Metallo-B-lactamas"/>
</dbReference>
<dbReference type="PANTHER" id="PTHR42978">
    <property type="entry name" value="QUORUM-QUENCHING LACTONASE YTNP-RELATED-RELATED"/>
    <property type="match status" value="1"/>
</dbReference>
<proteinExistence type="inferred from homology"/>
<evidence type="ECO:0000256" key="4">
    <source>
        <dbReference type="ARBA" id="ARBA00022833"/>
    </source>
</evidence>
<sequence length="159" mass="17569">MRTTIRVGDVEITAIADKAHDFNPGWHFPSVDPEAWEPYSDLIEGPDGYVLVNFHCFLIRNGSQTVLIDTGWGPELGPPGAPKESGALMGDLDGLGVDPGEIDIVAFTHLHADHVGWNLVYEDEKISPRFTSARYLVSEPDWAFFSAREENHPNIAQQA</sequence>
<evidence type="ECO:0000256" key="3">
    <source>
        <dbReference type="ARBA" id="ARBA00022801"/>
    </source>
</evidence>
<protein>
    <recommendedName>
        <fullName evidence="5">Metallo-beta-lactamase domain-containing protein</fullName>
    </recommendedName>
</protein>
<dbReference type="PANTHER" id="PTHR42978:SF6">
    <property type="entry name" value="QUORUM-QUENCHING LACTONASE YTNP-RELATED"/>
    <property type="match status" value="1"/>
</dbReference>
<dbReference type="GO" id="GO:0016787">
    <property type="term" value="F:hydrolase activity"/>
    <property type="evidence" value="ECO:0007669"/>
    <property type="project" value="UniProtKB-KW"/>
</dbReference>
<keyword evidence="4" id="KW-0862">Zinc</keyword>
<accession>A0A382E743</accession>
<dbReference type="SUPFAM" id="SSF56281">
    <property type="entry name" value="Metallo-hydrolase/oxidoreductase"/>
    <property type="match status" value="1"/>
</dbReference>
<dbReference type="InterPro" id="IPR051013">
    <property type="entry name" value="MBL_superfamily_lactonases"/>
</dbReference>
<gene>
    <name evidence="6" type="ORF">METZ01_LOCUS199119</name>
</gene>
<evidence type="ECO:0000313" key="6">
    <source>
        <dbReference type="EMBL" id="SVB46265.1"/>
    </source>
</evidence>
<dbReference type="GO" id="GO:0046872">
    <property type="term" value="F:metal ion binding"/>
    <property type="evidence" value="ECO:0007669"/>
    <property type="project" value="UniProtKB-KW"/>
</dbReference>
<evidence type="ECO:0000256" key="1">
    <source>
        <dbReference type="ARBA" id="ARBA00007749"/>
    </source>
</evidence>
<evidence type="ECO:0000259" key="5">
    <source>
        <dbReference type="Pfam" id="PF00753"/>
    </source>
</evidence>
<dbReference type="Pfam" id="PF00753">
    <property type="entry name" value="Lactamase_B"/>
    <property type="match status" value="1"/>
</dbReference>
<keyword evidence="2" id="KW-0479">Metal-binding</keyword>
<reference evidence="6" key="1">
    <citation type="submission" date="2018-05" db="EMBL/GenBank/DDBJ databases">
        <authorList>
            <person name="Lanie J.A."/>
            <person name="Ng W.-L."/>
            <person name="Kazmierczak K.M."/>
            <person name="Andrzejewski T.M."/>
            <person name="Davidsen T.M."/>
            <person name="Wayne K.J."/>
            <person name="Tettelin H."/>
            <person name="Glass J.I."/>
            <person name="Rusch D."/>
            <person name="Podicherti R."/>
            <person name="Tsui H.-C.T."/>
            <person name="Winkler M.E."/>
        </authorList>
    </citation>
    <scope>NUCLEOTIDE SEQUENCE</scope>
</reference>